<dbReference type="PANTHER" id="PTHR28106:SF1">
    <property type="entry name" value="MITOCHONDRIAL ATPASE COMPLEX SUBUNIT ATP10"/>
    <property type="match status" value="1"/>
</dbReference>
<protein>
    <submittedName>
        <fullName evidence="2">Mitochondrial ATPase complex subunit atp10</fullName>
    </submittedName>
</protein>
<evidence type="ECO:0000313" key="3">
    <source>
        <dbReference type="Proteomes" id="UP001642502"/>
    </source>
</evidence>
<sequence length="368" mass="40836">MAIQRNVIAALSRRNVSRASSLLGAAALFPPSTFTHTVPASCVLCQWRLFSAPARARKDAKPATTSGPKVSAPPGPEGESREASASPPVVPGPLADAPRSYGKRVDEFTPTPLSRPIGMATPPMPGDNSGIDARTLKEKRDDFVNYEKHLIRRQELKSKIVKPYFRDWTNLQFYEGKTFISPPRLFRKDLSLFFPNLVGERLLSADKVLARSTQNDTTPLFQQNAATVVAFFSSLWAENQVRSFVSAEENPALAAVLEANGGPGEARLMHINYEDNAMKAWLVRRFTGSLKKRIGPRDWEQYMLVTQGVTDDIRENIGLLNAKVGYVYLVDQDCRIRWAGSGPSQPEERQSLVKGVQRLLAEAKNERL</sequence>
<reference evidence="2 3" key="1">
    <citation type="submission" date="2024-01" db="EMBL/GenBank/DDBJ databases">
        <authorList>
            <person name="Allen C."/>
            <person name="Tagirdzhanova G."/>
        </authorList>
    </citation>
    <scope>NUCLEOTIDE SEQUENCE [LARGE SCALE GENOMIC DNA]</scope>
    <source>
        <strain evidence="2 3">CBS 119000</strain>
    </source>
</reference>
<comment type="caution">
    <text evidence="2">The sequence shown here is derived from an EMBL/GenBank/DDBJ whole genome shotgun (WGS) entry which is preliminary data.</text>
</comment>
<dbReference type="InterPro" id="IPR007849">
    <property type="entry name" value="ATP10"/>
</dbReference>
<evidence type="ECO:0000313" key="2">
    <source>
        <dbReference type="EMBL" id="CAK7263254.1"/>
    </source>
</evidence>
<name>A0ABP0D4W9_9PEZI</name>
<evidence type="ECO:0000256" key="1">
    <source>
        <dbReference type="SAM" id="MobiDB-lite"/>
    </source>
</evidence>
<gene>
    <name evidence="2" type="primary">ATP10</name>
    <name evidence="2" type="ORF">SEPCBS119000_000403</name>
</gene>
<proteinExistence type="predicted"/>
<dbReference type="PANTHER" id="PTHR28106">
    <property type="entry name" value="MITOCHONDRIAL ATPASE COMPLEX SUBUNIT ATP10"/>
    <property type="match status" value="1"/>
</dbReference>
<accession>A0ABP0D4W9</accession>
<feature type="region of interest" description="Disordered" evidence="1">
    <location>
        <begin position="57"/>
        <end position="129"/>
    </location>
</feature>
<keyword evidence="3" id="KW-1185">Reference proteome</keyword>
<organism evidence="2 3">
    <name type="scientific">Sporothrix epigloea</name>
    <dbReference type="NCBI Taxonomy" id="1892477"/>
    <lineage>
        <taxon>Eukaryota</taxon>
        <taxon>Fungi</taxon>
        <taxon>Dikarya</taxon>
        <taxon>Ascomycota</taxon>
        <taxon>Pezizomycotina</taxon>
        <taxon>Sordariomycetes</taxon>
        <taxon>Sordariomycetidae</taxon>
        <taxon>Ophiostomatales</taxon>
        <taxon>Ophiostomataceae</taxon>
        <taxon>Sporothrix</taxon>
    </lineage>
</organism>
<dbReference type="EMBL" id="CAWUON010000002">
    <property type="protein sequence ID" value="CAK7263254.1"/>
    <property type="molecule type" value="Genomic_DNA"/>
</dbReference>
<dbReference type="Pfam" id="PF05176">
    <property type="entry name" value="ATP-synt_10"/>
    <property type="match status" value="1"/>
</dbReference>
<dbReference type="Proteomes" id="UP001642502">
    <property type="component" value="Unassembled WGS sequence"/>
</dbReference>